<keyword evidence="7 15" id="KW-0479">Metal-binding</keyword>
<evidence type="ECO:0000313" key="18">
    <source>
        <dbReference type="RefSeq" id="XP_026752024.2"/>
    </source>
</evidence>
<keyword evidence="10 16" id="KW-0560">Oxidoreductase</keyword>
<keyword evidence="11 15" id="KW-0408">Iron</keyword>
<proteinExistence type="inferred from homology"/>
<dbReference type="InterPro" id="IPR002401">
    <property type="entry name" value="Cyt_P450_E_grp-I"/>
</dbReference>
<sequence>MLFLIWTGLILCALWLYFHQVYSRFSKHGVKHFKPIPILGNMARLMFRIDLFTDDIERNYNAFPKERFTGKYDFINPTVVIRDIELAKQIGIKDFDYFLDHRIFLNEKTDPFFGRSLISLKGNEWKDMRSTLSPVFTSSKIRFMVPLMVEVGNQMIEALKKKIDDSGVGYVDIEGKDLSTRYANDVIASCAFGLKVDSQTDDNNEFYMRGKEISKITFIQLIKMFGFMVIPKIMAKLNISLFPEHNANFFKSVIKFAMNDREENKIVRPDLIHLLMEVKKGRLSHDSRDKEMSKVSDAGFAVAEESSVGKREINKVWSDNDLIAQAILFFVAGFDTVSSAMAFALHELTLNPDVQEKLVQEIKENDRKFGGKFDFDSIQNMVYLDMVVSEVLRLWPPAVGLDRLCIKDYNLGRPNSEATEDFIIRKGEGIAIPVWAFHRDPNYFPDPLKFDPERFSEENKHNIKPYTYMPFGIGPRNCIGSRFALCEVKVMLYQLLQRIELSPCDKTCMSSELDRTTVNLRIKGGHWMRIKIRK</sequence>
<organism evidence="17 18">
    <name type="scientific">Galleria mellonella</name>
    <name type="common">Greater wax moth</name>
    <dbReference type="NCBI Taxonomy" id="7137"/>
    <lineage>
        <taxon>Eukaryota</taxon>
        <taxon>Metazoa</taxon>
        <taxon>Ecdysozoa</taxon>
        <taxon>Arthropoda</taxon>
        <taxon>Hexapoda</taxon>
        <taxon>Insecta</taxon>
        <taxon>Pterygota</taxon>
        <taxon>Neoptera</taxon>
        <taxon>Endopterygota</taxon>
        <taxon>Lepidoptera</taxon>
        <taxon>Glossata</taxon>
        <taxon>Ditrysia</taxon>
        <taxon>Pyraloidea</taxon>
        <taxon>Pyralidae</taxon>
        <taxon>Galleriinae</taxon>
        <taxon>Galleria</taxon>
    </lineage>
</organism>
<keyword evidence="13" id="KW-0472">Membrane</keyword>
<dbReference type="GeneID" id="113512374"/>
<dbReference type="EC" id="1.14.14.1" evidence="5"/>
<evidence type="ECO:0000256" key="6">
    <source>
        <dbReference type="ARBA" id="ARBA00022617"/>
    </source>
</evidence>
<keyword evidence="9" id="KW-0492">Microsome</keyword>
<evidence type="ECO:0000313" key="17">
    <source>
        <dbReference type="Proteomes" id="UP001652740"/>
    </source>
</evidence>
<dbReference type="Proteomes" id="UP001652740">
    <property type="component" value="Unplaced"/>
</dbReference>
<feature type="binding site" description="axial binding residue" evidence="15">
    <location>
        <position position="478"/>
    </location>
    <ligand>
        <name>heme</name>
        <dbReference type="ChEBI" id="CHEBI:30413"/>
    </ligand>
    <ligandPart>
        <name>Fe</name>
        <dbReference type="ChEBI" id="CHEBI:18248"/>
    </ligandPart>
</feature>
<evidence type="ECO:0000256" key="15">
    <source>
        <dbReference type="PIRSR" id="PIRSR602401-1"/>
    </source>
</evidence>
<comment type="cofactor">
    <cofactor evidence="1 15">
        <name>heme</name>
        <dbReference type="ChEBI" id="CHEBI:30413"/>
    </cofactor>
</comment>
<dbReference type="RefSeq" id="XP_026752024.2">
    <property type="nucleotide sequence ID" value="XM_026896223.3"/>
</dbReference>
<dbReference type="PRINTS" id="PR00463">
    <property type="entry name" value="EP450I"/>
</dbReference>
<comment type="subcellular location">
    <subcellularLocation>
        <location evidence="3">Endoplasmic reticulum membrane</location>
        <topology evidence="3">Peripheral membrane protein</topology>
    </subcellularLocation>
    <subcellularLocation>
        <location evidence="2">Microsome membrane</location>
        <topology evidence="2">Peripheral membrane protein</topology>
    </subcellularLocation>
</comment>
<dbReference type="Pfam" id="PF00067">
    <property type="entry name" value="p450"/>
    <property type="match status" value="1"/>
</dbReference>
<evidence type="ECO:0000256" key="13">
    <source>
        <dbReference type="ARBA" id="ARBA00023136"/>
    </source>
</evidence>
<dbReference type="InterPro" id="IPR017972">
    <property type="entry name" value="Cyt_P450_CS"/>
</dbReference>
<evidence type="ECO:0000256" key="7">
    <source>
        <dbReference type="ARBA" id="ARBA00022723"/>
    </source>
</evidence>
<dbReference type="InterPro" id="IPR036396">
    <property type="entry name" value="Cyt_P450_sf"/>
</dbReference>
<evidence type="ECO:0000256" key="12">
    <source>
        <dbReference type="ARBA" id="ARBA00023033"/>
    </source>
</evidence>
<dbReference type="InterPro" id="IPR050476">
    <property type="entry name" value="Insect_CytP450_Detox"/>
</dbReference>
<protein>
    <recommendedName>
        <fullName evidence="5">unspecific monooxygenase</fullName>
        <ecNumber evidence="5">1.14.14.1</ecNumber>
    </recommendedName>
</protein>
<evidence type="ECO:0000256" key="3">
    <source>
        <dbReference type="ARBA" id="ARBA00004406"/>
    </source>
</evidence>
<dbReference type="SUPFAM" id="SSF48264">
    <property type="entry name" value="Cytochrome P450"/>
    <property type="match status" value="1"/>
</dbReference>
<evidence type="ECO:0000256" key="9">
    <source>
        <dbReference type="ARBA" id="ARBA00022848"/>
    </source>
</evidence>
<evidence type="ECO:0000256" key="2">
    <source>
        <dbReference type="ARBA" id="ARBA00004174"/>
    </source>
</evidence>
<dbReference type="PROSITE" id="PS00086">
    <property type="entry name" value="CYTOCHROME_P450"/>
    <property type="match status" value="1"/>
</dbReference>
<keyword evidence="6 15" id="KW-0349">Heme</keyword>
<keyword evidence="8" id="KW-0256">Endoplasmic reticulum</keyword>
<comment type="catalytic activity">
    <reaction evidence="14">
        <text>an organic molecule + reduced [NADPH--hemoprotein reductase] + O2 = an alcohol + oxidized [NADPH--hemoprotein reductase] + H2O + H(+)</text>
        <dbReference type="Rhea" id="RHEA:17149"/>
        <dbReference type="Rhea" id="RHEA-COMP:11964"/>
        <dbReference type="Rhea" id="RHEA-COMP:11965"/>
        <dbReference type="ChEBI" id="CHEBI:15377"/>
        <dbReference type="ChEBI" id="CHEBI:15378"/>
        <dbReference type="ChEBI" id="CHEBI:15379"/>
        <dbReference type="ChEBI" id="CHEBI:30879"/>
        <dbReference type="ChEBI" id="CHEBI:57618"/>
        <dbReference type="ChEBI" id="CHEBI:58210"/>
        <dbReference type="ChEBI" id="CHEBI:142491"/>
        <dbReference type="EC" id="1.14.14.1"/>
    </reaction>
</comment>
<accession>A0A6J1WEC7</accession>
<evidence type="ECO:0000256" key="5">
    <source>
        <dbReference type="ARBA" id="ARBA00012109"/>
    </source>
</evidence>
<keyword evidence="17" id="KW-1185">Reference proteome</keyword>
<dbReference type="InterPro" id="IPR001128">
    <property type="entry name" value="Cyt_P450"/>
</dbReference>
<comment type="similarity">
    <text evidence="4 16">Belongs to the cytochrome P450 family.</text>
</comment>
<dbReference type="CDD" id="cd11056">
    <property type="entry name" value="CYP6-like"/>
    <property type="match status" value="1"/>
</dbReference>
<dbReference type="PRINTS" id="PR00385">
    <property type="entry name" value="P450"/>
</dbReference>
<keyword evidence="12 16" id="KW-0503">Monooxygenase</keyword>
<evidence type="ECO:0000256" key="10">
    <source>
        <dbReference type="ARBA" id="ARBA00023002"/>
    </source>
</evidence>
<reference evidence="18" key="1">
    <citation type="submission" date="2025-08" db="UniProtKB">
        <authorList>
            <consortium name="RefSeq"/>
        </authorList>
    </citation>
    <scope>IDENTIFICATION</scope>
    <source>
        <tissue evidence="18">Whole larvae</tissue>
    </source>
</reference>
<name>A0A6J1WEC7_GALME</name>
<evidence type="ECO:0000256" key="16">
    <source>
        <dbReference type="RuleBase" id="RU000461"/>
    </source>
</evidence>
<dbReference type="PANTHER" id="PTHR24292:SF54">
    <property type="entry name" value="CYP9F3-RELATED"/>
    <property type="match status" value="1"/>
</dbReference>
<evidence type="ECO:0000256" key="14">
    <source>
        <dbReference type="ARBA" id="ARBA00047827"/>
    </source>
</evidence>
<dbReference type="Gene3D" id="1.10.630.10">
    <property type="entry name" value="Cytochrome P450"/>
    <property type="match status" value="1"/>
</dbReference>
<dbReference type="PANTHER" id="PTHR24292">
    <property type="entry name" value="CYTOCHROME P450"/>
    <property type="match status" value="1"/>
</dbReference>
<evidence type="ECO:0000256" key="1">
    <source>
        <dbReference type="ARBA" id="ARBA00001971"/>
    </source>
</evidence>
<evidence type="ECO:0000256" key="11">
    <source>
        <dbReference type="ARBA" id="ARBA00023004"/>
    </source>
</evidence>
<gene>
    <name evidence="18" type="primary">LOC113512374</name>
</gene>
<evidence type="ECO:0000256" key="4">
    <source>
        <dbReference type="ARBA" id="ARBA00010617"/>
    </source>
</evidence>
<evidence type="ECO:0000256" key="8">
    <source>
        <dbReference type="ARBA" id="ARBA00022824"/>
    </source>
</evidence>